<name>A0ABP5TVK3_9ACTN</name>
<protein>
    <submittedName>
        <fullName evidence="1">Uncharacterized protein</fullName>
    </submittedName>
</protein>
<sequence>MTESEDARAGREVLPLHWWYEDPERWQLLEFDEGHNGEGAPIDRLGRERQQVLEMLARTTDRADADFARFLLAQEILRHGHCWSFNHSIEIAALLVAEHRDVSDIWLLWKAVCRSFDTWCGLPHRLLYAAGVAVTAEHVRSSTHPQRDGLLDLLNGLAGTTDEQVTRLLIERRGYYRNIFDELHPPQ</sequence>
<comment type="caution">
    <text evidence="1">The sequence shown here is derived from an EMBL/GenBank/DDBJ whole genome shotgun (WGS) entry which is preliminary data.</text>
</comment>
<proteinExistence type="predicted"/>
<gene>
    <name evidence="1" type="ORF">GCM10010170_059240</name>
</gene>
<dbReference type="Proteomes" id="UP001501444">
    <property type="component" value="Unassembled WGS sequence"/>
</dbReference>
<evidence type="ECO:0000313" key="2">
    <source>
        <dbReference type="Proteomes" id="UP001501444"/>
    </source>
</evidence>
<dbReference type="RefSeq" id="WP_344615829.1">
    <property type="nucleotide sequence ID" value="NZ_BAAARV010000056.1"/>
</dbReference>
<reference evidence="2" key="1">
    <citation type="journal article" date="2019" name="Int. J. Syst. Evol. Microbiol.">
        <title>The Global Catalogue of Microorganisms (GCM) 10K type strain sequencing project: providing services to taxonomists for standard genome sequencing and annotation.</title>
        <authorList>
            <consortium name="The Broad Institute Genomics Platform"/>
            <consortium name="The Broad Institute Genome Sequencing Center for Infectious Disease"/>
            <person name="Wu L."/>
            <person name="Ma J."/>
        </authorList>
    </citation>
    <scope>NUCLEOTIDE SEQUENCE [LARGE SCALE GENOMIC DNA]</scope>
    <source>
        <strain evidence="2">JCM 3272</strain>
    </source>
</reference>
<organism evidence="1 2">
    <name type="scientific">Dactylosporangium salmoneum</name>
    <dbReference type="NCBI Taxonomy" id="53361"/>
    <lineage>
        <taxon>Bacteria</taxon>
        <taxon>Bacillati</taxon>
        <taxon>Actinomycetota</taxon>
        <taxon>Actinomycetes</taxon>
        <taxon>Micromonosporales</taxon>
        <taxon>Micromonosporaceae</taxon>
        <taxon>Dactylosporangium</taxon>
    </lineage>
</organism>
<keyword evidence="2" id="KW-1185">Reference proteome</keyword>
<accession>A0ABP5TVK3</accession>
<dbReference type="EMBL" id="BAAARV010000056">
    <property type="protein sequence ID" value="GAA2362822.1"/>
    <property type="molecule type" value="Genomic_DNA"/>
</dbReference>
<evidence type="ECO:0000313" key="1">
    <source>
        <dbReference type="EMBL" id="GAA2362822.1"/>
    </source>
</evidence>